<accession>A0A162GWF0</accession>
<dbReference type="OrthoDB" id="22179at10239"/>
<feature type="compositionally biased region" description="Polar residues" evidence="1">
    <location>
        <begin position="228"/>
        <end position="242"/>
    </location>
</feature>
<evidence type="ECO:0000313" key="2">
    <source>
        <dbReference type="EMBL" id="AKR17480.1"/>
    </source>
</evidence>
<proteinExistence type="predicted"/>
<dbReference type="EMBL" id="KR011718">
    <property type="protein sequence ID" value="AKR17480.1"/>
    <property type="molecule type" value="Genomic_DNA"/>
</dbReference>
<dbReference type="KEGG" id="vg:27429669"/>
<reference evidence="2 3" key="1">
    <citation type="submission" date="2015-03" db="EMBL/GenBank/DDBJ databases">
        <title>The complete genome sequence of Mocis sp. granulovirus.</title>
        <authorList>
            <person name="Ardisson-Araujo D.M.P."/>
            <person name="Melo F.L."/>
            <person name="Sosa-Gomez D.R."/>
            <person name="Ribeiro B.M."/>
        </authorList>
    </citation>
    <scope>NUCLEOTIDE SEQUENCE [LARGE SCALE GENOMIC DNA]</scope>
    <source>
        <strain evidence="2">Southern Brazil</strain>
    </source>
</reference>
<evidence type="ECO:0000313" key="3">
    <source>
        <dbReference type="Proteomes" id="UP000202962"/>
    </source>
</evidence>
<protein>
    <submittedName>
        <fullName evidence="2">ORF1629</fullName>
    </submittedName>
</protein>
<sequence>MELLEFIVNAGFRADGRQAIMRMRGNYALKKQLESDATHVQLNMDQCEELLNTLLQMFELRSRPTIYPQQQIPLLYNNVPPPPPTPPVPRSRRSSYMSVDFQDVIVPAPAQKTDINDVLPDFNNHVVETEFQITDKDIMPPPPPPPPPPIIDPMVVKTTNNVESSVKVKNVELPKPISRNYIDDIKQGVTLKKVVKADDDTRRKTNDNTPEGMMLAIRNKIDQRRQATEISDYSEPNSDWSS</sequence>
<dbReference type="Proteomes" id="UP000202962">
    <property type="component" value="Segment"/>
</dbReference>
<name>A0A162GWF0_9BBAC</name>
<feature type="region of interest" description="Disordered" evidence="1">
    <location>
        <begin position="219"/>
        <end position="242"/>
    </location>
</feature>
<keyword evidence="3" id="KW-1185">Reference proteome</keyword>
<evidence type="ECO:0000256" key="1">
    <source>
        <dbReference type="SAM" id="MobiDB-lite"/>
    </source>
</evidence>
<organism evidence="2 3">
    <name type="scientific">Mocis latipes granulovirus</name>
    <dbReference type="NCBI Taxonomy" id="2072024"/>
    <lineage>
        <taxon>Viruses</taxon>
        <taxon>Viruses incertae sedis</taxon>
        <taxon>Naldaviricetes</taxon>
        <taxon>Lefavirales</taxon>
        <taxon>Baculoviridae</taxon>
        <taxon>Betabaculovirus</taxon>
        <taxon>Betabaculovirus molatipedis</taxon>
    </lineage>
</organism>